<dbReference type="InterPro" id="IPR030976">
    <property type="entry name" value="Mod_pep_NH_fam"/>
</dbReference>
<accession>A0A0R0AEE5</accession>
<dbReference type="EMBL" id="LLXU01000098">
    <property type="protein sequence ID" value="KRG40458.1"/>
    <property type="molecule type" value="Genomic_DNA"/>
</dbReference>
<dbReference type="AlphaFoldDB" id="A0A0R0AEE5"/>
<dbReference type="OrthoDB" id="6042168at2"/>
<gene>
    <name evidence="1" type="ORF">ARC20_01575</name>
</gene>
<proteinExistence type="predicted"/>
<dbReference type="NCBIfam" id="TIGR04509">
    <property type="entry name" value="mod_pep_NH_fam"/>
    <property type="match status" value="1"/>
</dbReference>
<reference evidence="1 2" key="1">
    <citation type="submission" date="2015-10" db="EMBL/GenBank/DDBJ databases">
        <title>Genome sequencing and analysis of members of genus Stenotrophomonas.</title>
        <authorList>
            <person name="Patil P.P."/>
            <person name="Midha S."/>
            <person name="Patil P.B."/>
        </authorList>
    </citation>
    <scope>NUCLEOTIDE SEQUENCE [LARGE SCALE GENOMIC DNA]</scope>
    <source>
        <strain evidence="1 2">JCM 16536</strain>
    </source>
</reference>
<dbReference type="Proteomes" id="UP000051802">
    <property type="component" value="Unassembled WGS sequence"/>
</dbReference>
<dbReference type="RefSeq" id="WP_057647847.1">
    <property type="nucleotide sequence ID" value="NZ_LLXU01000098.1"/>
</dbReference>
<organism evidence="1 2">
    <name type="scientific">Stenotrophomonas panacihumi</name>
    <dbReference type="NCBI Taxonomy" id="676599"/>
    <lineage>
        <taxon>Bacteria</taxon>
        <taxon>Pseudomonadati</taxon>
        <taxon>Pseudomonadota</taxon>
        <taxon>Gammaproteobacteria</taxon>
        <taxon>Lysobacterales</taxon>
        <taxon>Lysobacteraceae</taxon>
        <taxon>Stenotrophomonas</taxon>
    </lineage>
</organism>
<keyword evidence="2" id="KW-1185">Reference proteome</keyword>
<evidence type="ECO:0000313" key="1">
    <source>
        <dbReference type="EMBL" id="KRG40458.1"/>
    </source>
</evidence>
<name>A0A0R0AEE5_9GAMM</name>
<sequence length="99" mass="10618">MSTLKLEAATANKLIELLSSNDKFRDLFSSDPLAAMVELGLQPDDGLKQFVGTCCAKITLADKETIVSAKEALQSMLTRGMDQSVPMLDANQAGGRTLK</sequence>
<protein>
    <recommendedName>
        <fullName evidence="3">Nif11 domain-containing protein</fullName>
    </recommendedName>
</protein>
<dbReference type="STRING" id="676599.ARC20_01575"/>
<evidence type="ECO:0000313" key="2">
    <source>
        <dbReference type="Proteomes" id="UP000051802"/>
    </source>
</evidence>
<evidence type="ECO:0008006" key="3">
    <source>
        <dbReference type="Google" id="ProtNLM"/>
    </source>
</evidence>
<comment type="caution">
    <text evidence="1">The sequence shown here is derived from an EMBL/GenBank/DDBJ whole genome shotgun (WGS) entry which is preliminary data.</text>
</comment>